<organism evidence="1 2">
    <name type="scientific">Tsukamurella pseudospumae</name>
    <dbReference type="NCBI Taxonomy" id="239498"/>
    <lineage>
        <taxon>Bacteria</taxon>
        <taxon>Bacillati</taxon>
        <taxon>Actinomycetota</taxon>
        <taxon>Actinomycetes</taxon>
        <taxon>Mycobacteriales</taxon>
        <taxon>Tsukamurellaceae</taxon>
        <taxon>Tsukamurella</taxon>
    </lineage>
</organism>
<accession>A0A138AEA4</accession>
<dbReference type="EMBL" id="LSRF01000044">
    <property type="protein sequence ID" value="KXP08740.1"/>
    <property type="molecule type" value="Genomic_DNA"/>
</dbReference>
<dbReference type="Proteomes" id="UP000070258">
    <property type="component" value="Unassembled WGS sequence"/>
</dbReference>
<sequence length="300" mass="33118">MHHELMSGVDELLEDLSLAAADLLRDWEALARACGAKATPTSPCACQAPTFPVRLAKPEVVAQEIATDCVVYVAAASQQLRMLAKLDDTELVLNGWSITRTVVEHCSRVGWLLDRDVSARARLARWYMELIASAQRMRNVAKATGDTALRERAERHRDRIVSDARRVFPDAAVYPGGEPRNWSVDGEKYAGLSKAANNFGRDHLEQRGLYDSLSSFTHPSLDRLAQQTRAAPRGTELFKQFVAAPADIRWQFAIACNSVRSAAQLIAWYLELDATGIDTWGGRHPALRLGAFGFPGRCDG</sequence>
<dbReference type="AlphaFoldDB" id="A0A138AEA4"/>
<evidence type="ECO:0000313" key="1">
    <source>
        <dbReference type="EMBL" id="KXP08740.1"/>
    </source>
</evidence>
<protein>
    <submittedName>
        <fullName evidence="1">Uncharacterized protein</fullName>
    </submittedName>
</protein>
<reference evidence="2" key="1">
    <citation type="submission" date="2016-02" db="EMBL/GenBank/DDBJ databases">
        <authorList>
            <person name="Wen L."/>
            <person name="He K."/>
            <person name="Yang H."/>
        </authorList>
    </citation>
    <scope>NUCLEOTIDE SEQUENCE [LARGE SCALE GENOMIC DNA]</scope>
    <source>
        <strain evidence="2">JCM 15929</strain>
    </source>
</reference>
<evidence type="ECO:0000313" key="2">
    <source>
        <dbReference type="Proteomes" id="UP000070258"/>
    </source>
</evidence>
<proteinExistence type="predicted"/>
<gene>
    <name evidence="1" type="ORF">AXK60_08685</name>
</gene>
<name>A0A138AEA4_9ACTN</name>
<comment type="caution">
    <text evidence="1">The sequence shown here is derived from an EMBL/GenBank/DDBJ whole genome shotgun (WGS) entry which is preliminary data.</text>
</comment>